<reference evidence="1" key="1">
    <citation type="journal article" date="2015" name="Nature">
        <title>Complex archaea that bridge the gap between prokaryotes and eukaryotes.</title>
        <authorList>
            <person name="Spang A."/>
            <person name="Saw J.H."/>
            <person name="Jorgensen S.L."/>
            <person name="Zaremba-Niedzwiedzka K."/>
            <person name="Martijn J."/>
            <person name="Lind A.E."/>
            <person name="van Eijk R."/>
            <person name="Schleper C."/>
            <person name="Guy L."/>
            <person name="Ettema T.J."/>
        </authorList>
    </citation>
    <scope>NUCLEOTIDE SEQUENCE</scope>
</reference>
<dbReference type="Pfam" id="PF12691">
    <property type="entry name" value="Phage_tail_terminator_6"/>
    <property type="match status" value="1"/>
</dbReference>
<dbReference type="AlphaFoldDB" id="A0A0F9C8S8"/>
<proteinExistence type="predicted"/>
<sequence>MNISSEDIKDMLVADAALDLVFNPALTNNLFIGREPTLPKNCVTIYDTPGRAPQLTLAGKGEDYFYPSVQIRIRNVSYTAGLGLAQDIRTSLHGREQETWNGTLYPVIYCSSGPALLDWDQNNRVRFIVNFNIQRR</sequence>
<name>A0A0F9C8S8_9ZZZZ</name>
<accession>A0A0F9C8S8</accession>
<comment type="caution">
    <text evidence="1">The sequence shown here is derived from an EMBL/GenBank/DDBJ whole genome shotgun (WGS) entry which is preliminary data.</text>
</comment>
<dbReference type="EMBL" id="LAZR01045470">
    <property type="protein sequence ID" value="KKK98794.1"/>
    <property type="molecule type" value="Genomic_DNA"/>
</dbReference>
<organism evidence="1">
    <name type="scientific">marine sediment metagenome</name>
    <dbReference type="NCBI Taxonomy" id="412755"/>
    <lineage>
        <taxon>unclassified sequences</taxon>
        <taxon>metagenomes</taxon>
        <taxon>ecological metagenomes</taxon>
    </lineage>
</organism>
<dbReference type="InterPro" id="IPR024411">
    <property type="entry name" value="Tail_terminator_phage"/>
</dbReference>
<gene>
    <name evidence="1" type="ORF">LCGC14_2639180</name>
</gene>
<protein>
    <submittedName>
        <fullName evidence="1">Uncharacterized protein</fullName>
    </submittedName>
</protein>
<evidence type="ECO:0000313" key="1">
    <source>
        <dbReference type="EMBL" id="KKK98794.1"/>
    </source>
</evidence>